<feature type="signal peptide" evidence="1">
    <location>
        <begin position="1"/>
        <end position="22"/>
    </location>
</feature>
<feature type="chain" id="PRO_5022706572" description="PEP-CTERM protein-sorting domain-containing protein" evidence="1">
    <location>
        <begin position="23"/>
        <end position="464"/>
    </location>
</feature>
<reference evidence="2 3" key="1">
    <citation type="submission" date="2019-02" db="EMBL/GenBank/DDBJ databases">
        <title>Deep-cultivation of Planctomycetes and their phenomic and genomic characterization uncovers novel biology.</title>
        <authorList>
            <person name="Wiegand S."/>
            <person name="Jogler M."/>
            <person name="Boedeker C."/>
            <person name="Pinto D."/>
            <person name="Vollmers J."/>
            <person name="Rivas-Marin E."/>
            <person name="Kohn T."/>
            <person name="Peeters S.H."/>
            <person name="Heuer A."/>
            <person name="Rast P."/>
            <person name="Oberbeckmann S."/>
            <person name="Bunk B."/>
            <person name="Jeske O."/>
            <person name="Meyerdierks A."/>
            <person name="Storesund J.E."/>
            <person name="Kallscheuer N."/>
            <person name="Luecker S."/>
            <person name="Lage O.M."/>
            <person name="Pohl T."/>
            <person name="Merkel B.J."/>
            <person name="Hornburger P."/>
            <person name="Mueller R.-W."/>
            <person name="Bruemmer F."/>
            <person name="Labrenz M."/>
            <person name="Spormann A.M."/>
            <person name="Op Den Camp H."/>
            <person name="Overmann J."/>
            <person name="Amann R."/>
            <person name="Jetten M.S.M."/>
            <person name="Mascher T."/>
            <person name="Medema M.H."/>
            <person name="Devos D.P."/>
            <person name="Kaster A.-K."/>
            <person name="Ovreas L."/>
            <person name="Rohde M."/>
            <person name="Galperin M.Y."/>
            <person name="Jogler C."/>
        </authorList>
    </citation>
    <scope>NUCLEOTIDE SEQUENCE [LARGE SCALE GENOMIC DNA]</scope>
    <source>
        <strain evidence="2 3">KOR34</strain>
    </source>
</reference>
<protein>
    <recommendedName>
        <fullName evidence="4">PEP-CTERM protein-sorting domain-containing protein</fullName>
    </recommendedName>
</protein>
<gene>
    <name evidence="2" type="ORF">KOR34_13590</name>
</gene>
<dbReference type="AlphaFoldDB" id="A0A5C5VEK6"/>
<evidence type="ECO:0000313" key="3">
    <source>
        <dbReference type="Proteomes" id="UP000316714"/>
    </source>
</evidence>
<evidence type="ECO:0000313" key="2">
    <source>
        <dbReference type="EMBL" id="TWT36453.1"/>
    </source>
</evidence>
<name>A0A5C5VEK6_9BACT</name>
<proteinExistence type="predicted"/>
<dbReference type="RefSeq" id="WP_146563370.1">
    <property type="nucleotide sequence ID" value="NZ_SIHJ01000001.1"/>
</dbReference>
<sequence length="464" mass="48831" precursor="true">MTTRTAAAVGALALLLANQAHAQFAVTFQNGLTLPTGVVYEGTDDVEFVSADLTGSEDRSGNPTITVDGNDGGNIAQGAIRFNNLLVSQGGAIPDEVATNPDAFTITRATLSFFKTSGTGSQSEIAFHRIIGPNTPPELGTPRFWEEDDSWADLTFNIFPDGPNSTFVEWPFGPADQFQFTPSGTPLSPATGETSLSADFFDPNEPKVFTFQGQQFVIDGGGFTEKTDDPLFGTTSSDLDSEDILSALEDRVLDSTDPLGFSEALAFSFFEFDATDAVIDWLVNGETNQGWAISNNSGDGWDVIASELTGSFDHGFFDGETVIPGVENLTEEDLPYGVAFGENPGTLTLVGEGLRPALTIFYDGAGGAADLDFDGDADLDDFDVFLAAFGSAIDGPLTLGAAGDLDFDRDVDPADFLLFKQAFADANSGMTLSAALNASAAPEPTAALLAAVGGLALFVRRNRT</sequence>
<dbReference type="EMBL" id="SIHJ01000001">
    <property type="protein sequence ID" value="TWT36453.1"/>
    <property type="molecule type" value="Genomic_DNA"/>
</dbReference>
<evidence type="ECO:0008006" key="4">
    <source>
        <dbReference type="Google" id="ProtNLM"/>
    </source>
</evidence>
<comment type="caution">
    <text evidence="2">The sequence shown here is derived from an EMBL/GenBank/DDBJ whole genome shotgun (WGS) entry which is preliminary data.</text>
</comment>
<organism evidence="2 3">
    <name type="scientific">Posidoniimonas corsicana</name>
    <dbReference type="NCBI Taxonomy" id="1938618"/>
    <lineage>
        <taxon>Bacteria</taxon>
        <taxon>Pseudomonadati</taxon>
        <taxon>Planctomycetota</taxon>
        <taxon>Planctomycetia</taxon>
        <taxon>Pirellulales</taxon>
        <taxon>Lacipirellulaceae</taxon>
        <taxon>Posidoniimonas</taxon>
    </lineage>
</organism>
<dbReference type="OrthoDB" id="270130at2"/>
<evidence type="ECO:0000256" key="1">
    <source>
        <dbReference type="SAM" id="SignalP"/>
    </source>
</evidence>
<dbReference type="Proteomes" id="UP000316714">
    <property type="component" value="Unassembled WGS sequence"/>
</dbReference>
<keyword evidence="1" id="KW-0732">Signal</keyword>
<keyword evidence="3" id="KW-1185">Reference proteome</keyword>
<accession>A0A5C5VEK6</accession>